<keyword evidence="1 2" id="KW-0129">CBS domain</keyword>
<name>A0A1G6YFD3_PEPNI</name>
<dbReference type="InterPro" id="IPR046342">
    <property type="entry name" value="CBS_dom_sf"/>
</dbReference>
<dbReference type="Proteomes" id="UP000198995">
    <property type="component" value="Unassembled WGS sequence"/>
</dbReference>
<proteinExistence type="predicted"/>
<evidence type="ECO:0000256" key="1">
    <source>
        <dbReference type="ARBA" id="ARBA00023122"/>
    </source>
</evidence>
<evidence type="ECO:0000313" key="4">
    <source>
        <dbReference type="EMBL" id="SDD89070.1"/>
    </source>
</evidence>
<dbReference type="EMBL" id="FNAF01000009">
    <property type="protein sequence ID" value="SDD89070.1"/>
    <property type="molecule type" value="Genomic_DNA"/>
</dbReference>
<dbReference type="PANTHER" id="PTHR43080">
    <property type="entry name" value="CBS DOMAIN-CONTAINING PROTEIN CBSX3, MITOCHONDRIAL"/>
    <property type="match status" value="1"/>
</dbReference>
<dbReference type="RefSeq" id="WP_091792083.1">
    <property type="nucleotide sequence ID" value="NZ_FNAF01000009.1"/>
</dbReference>
<dbReference type="PANTHER" id="PTHR43080:SF2">
    <property type="entry name" value="CBS DOMAIN-CONTAINING PROTEIN"/>
    <property type="match status" value="1"/>
</dbReference>
<dbReference type="Pfam" id="PF00571">
    <property type="entry name" value="CBS"/>
    <property type="match status" value="2"/>
</dbReference>
<keyword evidence="5" id="KW-1185">Reference proteome</keyword>
<organism evidence="4 5">
    <name type="scientific">Peptococcus niger</name>
    <dbReference type="NCBI Taxonomy" id="2741"/>
    <lineage>
        <taxon>Bacteria</taxon>
        <taxon>Bacillati</taxon>
        <taxon>Bacillota</taxon>
        <taxon>Clostridia</taxon>
        <taxon>Eubacteriales</taxon>
        <taxon>Peptococcaceae</taxon>
        <taxon>Peptococcus</taxon>
    </lineage>
</organism>
<dbReference type="SMART" id="SM00116">
    <property type="entry name" value="CBS"/>
    <property type="match status" value="2"/>
</dbReference>
<evidence type="ECO:0000256" key="2">
    <source>
        <dbReference type="PROSITE-ProRule" id="PRU00703"/>
    </source>
</evidence>
<protein>
    <submittedName>
        <fullName evidence="4">CBS domain-containing protein</fullName>
    </submittedName>
</protein>
<dbReference type="Gene3D" id="3.10.580.10">
    <property type="entry name" value="CBS-domain"/>
    <property type="match status" value="1"/>
</dbReference>
<dbReference type="AlphaFoldDB" id="A0A1G6YFD3"/>
<accession>A0A1G6YFD3</accession>
<reference evidence="4 5" key="1">
    <citation type="submission" date="2016-10" db="EMBL/GenBank/DDBJ databases">
        <authorList>
            <person name="de Groot N.N."/>
        </authorList>
    </citation>
    <scope>NUCLEOTIDE SEQUENCE [LARGE SCALE GENOMIC DNA]</scope>
    <source>
        <strain evidence="4 5">DSM 20475</strain>
    </source>
</reference>
<evidence type="ECO:0000313" key="5">
    <source>
        <dbReference type="Proteomes" id="UP000198995"/>
    </source>
</evidence>
<feature type="domain" description="CBS" evidence="3">
    <location>
        <begin position="99"/>
        <end position="163"/>
    </location>
</feature>
<gene>
    <name evidence="4" type="ORF">SAMN04489866_10965</name>
</gene>
<dbReference type="InterPro" id="IPR000644">
    <property type="entry name" value="CBS_dom"/>
</dbReference>
<dbReference type="PROSITE" id="PS51371">
    <property type="entry name" value="CBS"/>
    <property type="match status" value="2"/>
</dbReference>
<dbReference type="STRING" id="2741.SAMN04489866_10965"/>
<sequence>MEVSNIMEKEVYFVTTAADVAETMRYMVDKNISGVPILDEAHRLAGFVSDGDLMAYLFKLGKRHDPLFAESLAALTDHDLEKNKALTEELQNTKVLSLATRKVITVQEHDTCEEACRFLGKKQIKKMPVVDTDNRVVGVLSRSTVVRYLYDYLTGQAAHGTDEASTN</sequence>
<dbReference type="OrthoDB" id="9790355at2"/>
<dbReference type="SUPFAM" id="SSF54631">
    <property type="entry name" value="CBS-domain pair"/>
    <property type="match status" value="1"/>
</dbReference>
<evidence type="ECO:0000259" key="3">
    <source>
        <dbReference type="PROSITE" id="PS51371"/>
    </source>
</evidence>
<feature type="domain" description="CBS" evidence="3">
    <location>
        <begin position="7"/>
        <end position="66"/>
    </location>
</feature>
<dbReference type="InterPro" id="IPR051257">
    <property type="entry name" value="Diverse_CBS-Domain"/>
</dbReference>